<dbReference type="PANTHER" id="PTHR24559">
    <property type="entry name" value="TRANSPOSON TY3-I GAG-POL POLYPROTEIN"/>
    <property type="match status" value="1"/>
</dbReference>
<organism evidence="3 4">
    <name type="scientific">Cystoisospora suis</name>
    <dbReference type="NCBI Taxonomy" id="483139"/>
    <lineage>
        <taxon>Eukaryota</taxon>
        <taxon>Sar</taxon>
        <taxon>Alveolata</taxon>
        <taxon>Apicomplexa</taxon>
        <taxon>Conoidasida</taxon>
        <taxon>Coccidia</taxon>
        <taxon>Eucoccidiorida</taxon>
        <taxon>Eimeriorina</taxon>
        <taxon>Sarcocystidae</taxon>
        <taxon>Cystoisospora</taxon>
    </lineage>
</organism>
<name>A0A2C6KSZ8_9APIC</name>
<dbReference type="PANTHER" id="PTHR24559:SF444">
    <property type="entry name" value="REVERSE TRANSCRIPTASE DOMAIN-CONTAINING PROTEIN"/>
    <property type="match status" value="1"/>
</dbReference>
<sequence>MKEGRQPDQARRPSERVKEMGRELDEETALLIDEFQDVFEELPPMGVIEQPVKHQIKLIPGETPLYPTQNYTLSDDDLAELKRQIKELLEKGSIEPTQAPFAAAVFLVPKPGGEGLRMVVNYKALNEITLRDEYPLPRVQDLIQRVGKARWFMKRDLQKGYYQVQVAPEDQWKTTFRCRYGTFQLKVIPFGLAGAPSAFQRLMQNVFISELDEFVVVYLSDVLIYSRTKKEHLSHL</sequence>
<evidence type="ECO:0000313" key="3">
    <source>
        <dbReference type="EMBL" id="PHJ19414.1"/>
    </source>
</evidence>
<keyword evidence="3" id="KW-0808">Transferase</keyword>
<comment type="caution">
    <text evidence="3">The sequence shown here is derived from an EMBL/GenBank/DDBJ whole genome shotgun (WGS) entry which is preliminary data.</text>
</comment>
<dbReference type="Gene3D" id="3.10.10.10">
    <property type="entry name" value="HIV Type 1 Reverse Transcriptase, subunit A, domain 1"/>
    <property type="match status" value="1"/>
</dbReference>
<dbReference type="Proteomes" id="UP000221165">
    <property type="component" value="Unassembled WGS sequence"/>
</dbReference>
<dbReference type="OrthoDB" id="2013610at2759"/>
<dbReference type="VEuPathDB" id="ToxoDB:CSUI_006757"/>
<gene>
    <name evidence="3" type="ORF">CSUI_006757</name>
</gene>
<reference evidence="3 4" key="1">
    <citation type="journal article" date="2017" name="Int. J. Parasitol.">
        <title>The genome of the protozoan parasite Cystoisospora suis and a reverse vaccinology approach to identify vaccine candidates.</title>
        <authorList>
            <person name="Palmieri N."/>
            <person name="Shrestha A."/>
            <person name="Ruttkowski B."/>
            <person name="Beck T."/>
            <person name="Vogl C."/>
            <person name="Tomley F."/>
            <person name="Blake D.P."/>
            <person name="Joachim A."/>
        </authorList>
    </citation>
    <scope>NUCLEOTIDE SEQUENCE [LARGE SCALE GENOMIC DNA]</scope>
    <source>
        <strain evidence="3 4">Wien I</strain>
    </source>
</reference>
<dbReference type="PROSITE" id="PS50878">
    <property type="entry name" value="RT_POL"/>
    <property type="match status" value="1"/>
</dbReference>
<dbReference type="GO" id="GO:0003964">
    <property type="term" value="F:RNA-directed DNA polymerase activity"/>
    <property type="evidence" value="ECO:0007669"/>
    <property type="project" value="UniProtKB-KW"/>
</dbReference>
<protein>
    <submittedName>
        <fullName evidence="3">Rna-directed dna polymerase</fullName>
    </submittedName>
</protein>
<dbReference type="InterPro" id="IPR043128">
    <property type="entry name" value="Rev_trsase/Diguanyl_cyclase"/>
</dbReference>
<evidence type="ECO:0000256" key="1">
    <source>
        <dbReference type="SAM" id="MobiDB-lite"/>
    </source>
</evidence>
<dbReference type="CDD" id="cd01647">
    <property type="entry name" value="RT_LTR"/>
    <property type="match status" value="1"/>
</dbReference>
<accession>A0A2C6KSZ8</accession>
<dbReference type="GeneID" id="94430121"/>
<feature type="domain" description="Reverse transcriptase" evidence="2">
    <location>
        <begin position="89"/>
        <end position="236"/>
    </location>
</feature>
<evidence type="ECO:0000259" key="2">
    <source>
        <dbReference type="PROSITE" id="PS50878"/>
    </source>
</evidence>
<dbReference type="AlphaFoldDB" id="A0A2C6KSZ8"/>
<keyword evidence="3" id="KW-0548">Nucleotidyltransferase</keyword>
<dbReference type="SUPFAM" id="SSF56672">
    <property type="entry name" value="DNA/RNA polymerases"/>
    <property type="match status" value="1"/>
</dbReference>
<feature type="region of interest" description="Disordered" evidence="1">
    <location>
        <begin position="1"/>
        <end position="22"/>
    </location>
</feature>
<keyword evidence="3" id="KW-0695">RNA-directed DNA polymerase</keyword>
<evidence type="ECO:0000313" key="4">
    <source>
        <dbReference type="Proteomes" id="UP000221165"/>
    </source>
</evidence>
<dbReference type="EMBL" id="MIGC01003450">
    <property type="protein sequence ID" value="PHJ19414.1"/>
    <property type="molecule type" value="Genomic_DNA"/>
</dbReference>
<dbReference type="InterPro" id="IPR053134">
    <property type="entry name" value="RNA-dir_DNA_polymerase"/>
</dbReference>
<keyword evidence="4" id="KW-1185">Reference proteome</keyword>
<dbReference type="Gene3D" id="3.30.70.270">
    <property type="match status" value="1"/>
</dbReference>
<dbReference type="RefSeq" id="XP_067921114.1">
    <property type="nucleotide sequence ID" value="XM_068066910.1"/>
</dbReference>
<dbReference type="Pfam" id="PF00078">
    <property type="entry name" value="RVT_1"/>
    <property type="match status" value="1"/>
</dbReference>
<proteinExistence type="predicted"/>
<dbReference type="InterPro" id="IPR000477">
    <property type="entry name" value="RT_dom"/>
</dbReference>
<dbReference type="InterPro" id="IPR043502">
    <property type="entry name" value="DNA/RNA_pol_sf"/>
</dbReference>